<dbReference type="InterPro" id="IPR036388">
    <property type="entry name" value="WH-like_DNA-bd_sf"/>
</dbReference>
<dbReference type="RefSeq" id="WP_112883177.1">
    <property type="nucleotide sequence ID" value="NZ_QLUW01000003.1"/>
</dbReference>
<dbReference type="Gene3D" id="1.10.10.10">
    <property type="entry name" value="Winged helix-like DNA-binding domain superfamily/Winged helix DNA-binding domain"/>
    <property type="match status" value="1"/>
</dbReference>
<evidence type="ECO:0000313" key="5">
    <source>
        <dbReference type="EMBL" id="RAP74913.1"/>
    </source>
</evidence>
<evidence type="ECO:0000256" key="2">
    <source>
        <dbReference type="ARBA" id="ARBA00023125"/>
    </source>
</evidence>
<dbReference type="PRINTS" id="PR00035">
    <property type="entry name" value="HTHGNTR"/>
</dbReference>
<sequence>MSRHSLRDEAYHRIYEQIVTGVLAKGSVTSEVQLSSQLDMSRTPVRAALQQLENEGFLRIIPKHGVLVLDSSAQRVGDLLELVAALLLFAVTSVRMRDKAALGELSRQLLEELNAQLDAGVDEIALCRLELDFLSRILALSHNEEMRQTLARSASRLFWSGNRRRWASPYSNEMADTLCTLLLRLDAGTDSFSEALNRYLRMLKQTWV</sequence>
<keyword evidence="6" id="KW-1185">Reference proteome</keyword>
<dbReference type="Proteomes" id="UP000249260">
    <property type="component" value="Unassembled WGS sequence"/>
</dbReference>
<keyword evidence="3" id="KW-0804">Transcription</keyword>
<name>A0A328TZG1_9BACL</name>
<dbReference type="InterPro" id="IPR000524">
    <property type="entry name" value="Tscrpt_reg_HTH_GntR"/>
</dbReference>
<dbReference type="Pfam" id="PF00392">
    <property type="entry name" value="GntR"/>
    <property type="match status" value="1"/>
</dbReference>
<proteinExistence type="predicted"/>
<evidence type="ECO:0000256" key="1">
    <source>
        <dbReference type="ARBA" id="ARBA00023015"/>
    </source>
</evidence>
<dbReference type="OrthoDB" id="574518at2"/>
<dbReference type="InterPro" id="IPR036390">
    <property type="entry name" value="WH_DNA-bd_sf"/>
</dbReference>
<organism evidence="5 6">
    <name type="scientific">Paenibacillus montanisoli</name>
    <dbReference type="NCBI Taxonomy" id="2081970"/>
    <lineage>
        <taxon>Bacteria</taxon>
        <taxon>Bacillati</taxon>
        <taxon>Bacillota</taxon>
        <taxon>Bacilli</taxon>
        <taxon>Bacillales</taxon>
        <taxon>Paenibacillaceae</taxon>
        <taxon>Paenibacillus</taxon>
    </lineage>
</organism>
<gene>
    <name evidence="5" type="ORF">DL346_16030</name>
</gene>
<comment type="caution">
    <text evidence="5">The sequence shown here is derived from an EMBL/GenBank/DDBJ whole genome shotgun (WGS) entry which is preliminary data.</text>
</comment>
<feature type="domain" description="HTH gntR-type" evidence="4">
    <location>
        <begin position="4"/>
        <end position="71"/>
    </location>
</feature>
<dbReference type="PANTHER" id="PTHR43537:SF24">
    <property type="entry name" value="GLUCONATE OPERON TRANSCRIPTIONAL REPRESSOR"/>
    <property type="match status" value="1"/>
</dbReference>
<dbReference type="GO" id="GO:0003677">
    <property type="term" value="F:DNA binding"/>
    <property type="evidence" value="ECO:0007669"/>
    <property type="project" value="UniProtKB-KW"/>
</dbReference>
<dbReference type="CDD" id="cd07377">
    <property type="entry name" value="WHTH_GntR"/>
    <property type="match status" value="1"/>
</dbReference>
<dbReference type="PANTHER" id="PTHR43537">
    <property type="entry name" value="TRANSCRIPTIONAL REGULATOR, GNTR FAMILY"/>
    <property type="match status" value="1"/>
</dbReference>
<evidence type="ECO:0000256" key="3">
    <source>
        <dbReference type="ARBA" id="ARBA00023163"/>
    </source>
</evidence>
<dbReference type="GO" id="GO:0003700">
    <property type="term" value="F:DNA-binding transcription factor activity"/>
    <property type="evidence" value="ECO:0007669"/>
    <property type="project" value="InterPro"/>
</dbReference>
<dbReference type="SUPFAM" id="SSF46785">
    <property type="entry name" value="Winged helix' DNA-binding domain"/>
    <property type="match status" value="1"/>
</dbReference>
<reference evidence="5 6" key="1">
    <citation type="submission" date="2018-06" db="EMBL/GenBank/DDBJ databases">
        <title>Paenibacillus montanisoli sp. nov., isolated from mountain area soil.</title>
        <authorList>
            <person name="Wu M."/>
        </authorList>
    </citation>
    <scope>NUCLEOTIDE SEQUENCE [LARGE SCALE GENOMIC DNA]</scope>
    <source>
        <strain evidence="5 6">RA17</strain>
    </source>
</reference>
<dbReference type="SMART" id="SM00345">
    <property type="entry name" value="HTH_GNTR"/>
    <property type="match status" value="1"/>
</dbReference>
<accession>A0A328TZG1</accession>
<dbReference type="AlphaFoldDB" id="A0A328TZG1"/>
<protein>
    <recommendedName>
        <fullName evidence="4">HTH gntR-type domain-containing protein</fullName>
    </recommendedName>
</protein>
<keyword evidence="2" id="KW-0238">DNA-binding</keyword>
<evidence type="ECO:0000313" key="6">
    <source>
        <dbReference type="Proteomes" id="UP000249260"/>
    </source>
</evidence>
<evidence type="ECO:0000259" key="4">
    <source>
        <dbReference type="PROSITE" id="PS50949"/>
    </source>
</evidence>
<dbReference type="PROSITE" id="PS50949">
    <property type="entry name" value="HTH_GNTR"/>
    <property type="match status" value="1"/>
</dbReference>
<dbReference type="EMBL" id="QLUW01000003">
    <property type="protein sequence ID" value="RAP74913.1"/>
    <property type="molecule type" value="Genomic_DNA"/>
</dbReference>
<keyword evidence="1" id="KW-0805">Transcription regulation</keyword>